<dbReference type="EMBL" id="BAAATA010000001">
    <property type="protein sequence ID" value="GAA2469629.1"/>
    <property type="molecule type" value="Genomic_DNA"/>
</dbReference>
<sequence>MSGAEQERVERAHDVGWRSWRSPPAVDVGADGVVVPKLRLSAVFDGVSLRFGTTTLSGAGRPGAGQQVGTPGSQDSGVLTKMLEM</sequence>
<evidence type="ECO:0000313" key="2">
    <source>
        <dbReference type="EMBL" id="GAA2469629.1"/>
    </source>
</evidence>
<protein>
    <submittedName>
        <fullName evidence="2">Uncharacterized protein</fullName>
    </submittedName>
</protein>
<comment type="caution">
    <text evidence="2">The sequence shown here is derived from an EMBL/GenBank/DDBJ whole genome shotgun (WGS) entry which is preliminary data.</text>
</comment>
<reference evidence="2 3" key="1">
    <citation type="journal article" date="2019" name="Int. J. Syst. Evol. Microbiol.">
        <title>The Global Catalogue of Microorganisms (GCM) 10K type strain sequencing project: providing services to taxonomists for standard genome sequencing and annotation.</title>
        <authorList>
            <consortium name="The Broad Institute Genomics Platform"/>
            <consortium name="The Broad Institute Genome Sequencing Center for Infectious Disease"/>
            <person name="Wu L."/>
            <person name="Ma J."/>
        </authorList>
    </citation>
    <scope>NUCLEOTIDE SEQUENCE [LARGE SCALE GENOMIC DNA]</scope>
    <source>
        <strain evidence="2 3">JCM 6307</strain>
    </source>
</reference>
<gene>
    <name evidence="2" type="ORF">GCM10010406_01280</name>
</gene>
<evidence type="ECO:0000256" key="1">
    <source>
        <dbReference type="SAM" id="MobiDB-lite"/>
    </source>
</evidence>
<keyword evidence="3" id="KW-1185">Reference proteome</keyword>
<dbReference type="Proteomes" id="UP001501358">
    <property type="component" value="Unassembled WGS sequence"/>
</dbReference>
<feature type="compositionally biased region" description="Polar residues" evidence="1">
    <location>
        <begin position="67"/>
        <end position="77"/>
    </location>
</feature>
<evidence type="ECO:0000313" key="3">
    <source>
        <dbReference type="Proteomes" id="UP001501358"/>
    </source>
</evidence>
<organism evidence="2 3">
    <name type="scientific">Streptomyces thermolineatus</name>
    <dbReference type="NCBI Taxonomy" id="44033"/>
    <lineage>
        <taxon>Bacteria</taxon>
        <taxon>Bacillati</taxon>
        <taxon>Actinomycetota</taxon>
        <taxon>Actinomycetes</taxon>
        <taxon>Kitasatosporales</taxon>
        <taxon>Streptomycetaceae</taxon>
        <taxon>Streptomyces</taxon>
    </lineage>
</organism>
<feature type="region of interest" description="Disordered" evidence="1">
    <location>
        <begin position="55"/>
        <end position="85"/>
    </location>
</feature>
<proteinExistence type="predicted"/>
<name>A0ABN3KQE4_9ACTN</name>
<accession>A0ABN3KQE4</accession>